<evidence type="ECO:0000256" key="5">
    <source>
        <dbReference type="ARBA" id="ARBA00023136"/>
    </source>
</evidence>
<feature type="transmembrane region" description="Helical" evidence="6">
    <location>
        <begin position="163"/>
        <end position="184"/>
    </location>
</feature>
<comment type="subcellular location">
    <subcellularLocation>
        <location evidence="1">Cell membrane</location>
        <topology evidence="1">Multi-pass membrane protein</topology>
    </subcellularLocation>
</comment>
<dbReference type="PANTHER" id="PTHR39087">
    <property type="entry name" value="UPF0104 MEMBRANE PROTEIN MJ1595"/>
    <property type="match status" value="1"/>
</dbReference>
<dbReference type="PANTHER" id="PTHR39087:SF2">
    <property type="entry name" value="UPF0104 MEMBRANE PROTEIN MJ1595"/>
    <property type="match status" value="1"/>
</dbReference>
<evidence type="ECO:0000256" key="2">
    <source>
        <dbReference type="ARBA" id="ARBA00022475"/>
    </source>
</evidence>
<keyword evidence="8" id="KW-1185">Reference proteome</keyword>
<feature type="transmembrane region" description="Helical" evidence="6">
    <location>
        <begin position="127"/>
        <end position="151"/>
    </location>
</feature>
<name>A0A3B7MRE8_9BACT</name>
<evidence type="ECO:0000313" key="7">
    <source>
        <dbReference type="EMBL" id="AXY74185.1"/>
    </source>
</evidence>
<keyword evidence="3 6" id="KW-0812">Transmembrane</keyword>
<sequence>MADDQHAGLPLSGVKLLGWFVLFVLVAIIVFYNLPAIGQELRLLRKVNAWWLLLAIAAQSLTYWLNAQVYLTLLHTDVRARVPDQWTMTKSCIISLFFNETVPSAGISGNAFMYRLLERFGLDSQTVFSLILSELIIFYAAMESFFLLLLAGNNFLYRVDNKVAIILLVGMGVYLLFGIGVVMAGKGHWMQSILAKLKKWRMLRHWQKNSQFTPMLRHGSTGVFDIHYLLQIHRRAVVLSYWWQLLVVAADAATIYTLSVGLGMPVHPIYCLLALAGGRIATLMPFLPGGLLLYEGTMGYFLIALGVPATHAVVITLLYRLLSFWLPIPIGLVLFRRWKKQADRPDAGVLHHSHY</sequence>
<organism evidence="7 8">
    <name type="scientific">Paraflavitalea soli</name>
    <dbReference type="NCBI Taxonomy" id="2315862"/>
    <lineage>
        <taxon>Bacteria</taxon>
        <taxon>Pseudomonadati</taxon>
        <taxon>Bacteroidota</taxon>
        <taxon>Chitinophagia</taxon>
        <taxon>Chitinophagales</taxon>
        <taxon>Chitinophagaceae</taxon>
        <taxon>Paraflavitalea</taxon>
    </lineage>
</organism>
<accession>A0A3B7MRE8</accession>
<reference evidence="7 8" key="1">
    <citation type="submission" date="2018-09" db="EMBL/GenBank/DDBJ databases">
        <title>Genome sequencing of strain 6GH32-13.</title>
        <authorList>
            <person name="Weon H.-Y."/>
            <person name="Heo J."/>
            <person name="Kwon S.-W."/>
        </authorList>
    </citation>
    <scope>NUCLEOTIDE SEQUENCE [LARGE SCALE GENOMIC DNA]</scope>
    <source>
        <strain evidence="7 8">5GH32-13</strain>
    </source>
</reference>
<keyword evidence="5 6" id="KW-0472">Membrane</keyword>
<dbReference type="OrthoDB" id="9814270at2"/>
<feature type="transmembrane region" description="Helical" evidence="6">
    <location>
        <begin position="47"/>
        <end position="65"/>
    </location>
</feature>
<keyword evidence="2" id="KW-1003">Cell membrane</keyword>
<dbReference type="Proteomes" id="UP000263900">
    <property type="component" value="Chromosome"/>
</dbReference>
<gene>
    <name evidence="7" type="ORF">D3H65_09445</name>
</gene>
<evidence type="ECO:0000313" key="8">
    <source>
        <dbReference type="Proteomes" id="UP000263900"/>
    </source>
</evidence>
<protein>
    <submittedName>
        <fullName evidence="7">UPF0104 family protein</fullName>
    </submittedName>
</protein>
<evidence type="ECO:0000256" key="4">
    <source>
        <dbReference type="ARBA" id="ARBA00022989"/>
    </source>
</evidence>
<evidence type="ECO:0000256" key="6">
    <source>
        <dbReference type="SAM" id="Phobius"/>
    </source>
</evidence>
<feature type="transmembrane region" description="Helical" evidence="6">
    <location>
        <begin position="16"/>
        <end position="35"/>
    </location>
</feature>
<feature type="transmembrane region" description="Helical" evidence="6">
    <location>
        <begin position="269"/>
        <end position="294"/>
    </location>
</feature>
<dbReference type="NCBIfam" id="TIGR00374">
    <property type="entry name" value="flippase-like domain"/>
    <property type="match status" value="1"/>
</dbReference>
<evidence type="ECO:0000256" key="3">
    <source>
        <dbReference type="ARBA" id="ARBA00022692"/>
    </source>
</evidence>
<feature type="transmembrane region" description="Helical" evidence="6">
    <location>
        <begin position="241"/>
        <end position="262"/>
    </location>
</feature>
<dbReference type="KEGG" id="pseg:D3H65_09445"/>
<keyword evidence="4 6" id="KW-1133">Transmembrane helix</keyword>
<feature type="transmembrane region" description="Helical" evidence="6">
    <location>
        <begin position="314"/>
        <end position="335"/>
    </location>
</feature>
<dbReference type="InterPro" id="IPR022791">
    <property type="entry name" value="L-PG_synthase/AglD"/>
</dbReference>
<proteinExistence type="predicted"/>
<dbReference type="GO" id="GO:0005886">
    <property type="term" value="C:plasma membrane"/>
    <property type="evidence" value="ECO:0007669"/>
    <property type="project" value="UniProtKB-SubCell"/>
</dbReference>
<dbReference type="EMBL" id="CP032157">
    <property type="protein sequence ID" value="AXY74185.1"/>
    <property type="molecule type" value="Genomic_DNA"/>
</dbReference>
<dbReference type="RefSeq" id="WP_119050072.1">
    <property type="nucleotide sequence ID" value="NZ_CP032157.1"/>
</dbReference>
<dbReference type="Pfam" id="PF03706">
    <property type="entry name" value="LPG_synthase_TM"/>
    <property type="match status" value="1"/>
</dbReference>
<evidence type="ECO:0000256" key="1">
    <source>
        <dbReference type="ARBA" id="ARBA00004651"/>
    </source>
</evidence>
<dbReference type="AlphaFoldDB" id="A0A3B7MRE8"/>